<feature type="compositionally biased region" description="Low complexity" evidence="5">
    <location>
        <begin position="442"/>
        <end position="458"/>
    </location>
</feature>
<dbReference type="GO" id="GO:0035973">
    <property type="term" value="P:aggrephagy"/>
    <property type="evidence" value="ECO:0007669"/>
    <property type="project" value="TreeGrafter"/>
</dbReference>
<dbReference type="SUPFAM" id="SSF54277">
    <property type="entry name" value="CAD &amp; PB1 domains"/>
    <property type="match status" value="1"/>
</dbReference>
<name>A0A8H5H6X5_9AGAR</name>
<dbReference type="PANTHER" id="PTHR15090:SF0">
    <property type="entry name" value="SEQUESTOSOME-1"/>
    <property type="match status" value="1"/>
</dbReference>
<proteinExistence type="predicted"/>
<evidence type="ECO:0000256" key="3">
    <source>
        <dbReference type="ARBA" id="ARBA00022833"/>
    </source>
</evidence>
<dbReference type="Gene3D" id="3.30.60.90">
    <property type="match status" value="3"/>
</dbReference>
<evidence type="ECO:0008006" key="10">
    <source>
        <dbReference type="Google" id="ProtNLM"/>
    </source>
</evidence>
<evidence type="ECO:0000259" key="6">
    <source>
        <dbReference type="PROSITE" id="PS50135"/>
    </source>
</evidence>
<dbReference type="PROSITE" id="PS51745">
    <property type="entry name" value="PB1"/>
    <property type="match status" value="1"/>
</dbReference>
<dbReference type="InterPro" id="IPR000433">
    <property type="entry name" value="Znf_ZZ"/>
</dbReference>
<keyword evidence="3" id="KW-0862">Zinc</keyword>
<accession>A0A8H5H6X5</accession>
<dbReference type="Pfam" id="PF00569">
    <property type="entry name" value="ZZ"/>
    <property type="match status" value="2"/>
</dbReference>
<evidence type="ECO:0000256" key="4">
    <source>
        <dbReference type="PROSITE-ProRule" id="PRU00228"/>
    </source>
</evidence>
<keyword evidence="1" id="KW-0479">Metal-binding</keyword>
<sequence length="926" mass="101843">MDGRPERSLTVRCKYNGKEKKISFSSAQTCLYNNLRHKIELCFSLSNFIIYYKDDNNEANPIQSEEELTSAIDWFAMMEDSSTSSASSIFSLSGSKKIYVHVDIEVDYAGPSLSDSGSIASVDDYQPRSEQSFRLSAGEIDDDAVTVSSSGTRGAPFSTRDRSRRNLPLPPRAPLLSATSASISLNAPSETGGPPLGQHQNPFDDRYQEPAPDRVWERLRQAEEEDSTSTSYDPITSNQIGTDWLREQNERANRSRGFLQMPNSSSDLSEMDDQVGDLSLNLSLSRGPSGRFYYIYEPDSSAVSNSQELVEGSVFNPSIEGGINGKPRPTSRQLNWVAAQQEAVAAHNSLPHTHHSDSSLETLIPPEILQEFPPNPPGDEDLSSCSNCRKLLDYMKYVCYTCGEKPPGSFLQSPSSSKDGDESEPHFTYPPQPHIHHTVYNPVSPTFSSSSRTSVGPSQQKPLSPELLNSNRALFSAPRQKETGYELCPVCIEDAGVTHAIEAVQEPGSSPTVGNIFSSPEAAVIQWRRAAPSQKGQLRHAFLEKIWGHTGWEDVVQSEAETVNCSACSVTTSLHKLYKCASCASHYLCRACYSQVHDLHPRHTFLVLQRKSPHSLSDSDHLTYLMMLNPSEEQSLTAMVHQGVKCAHCLMEIIGARFHCAECEAVDICSNCESAGLPGNIDSADGGHISSHILIKVQSVSRKAATDWAGNPANVNRAGKYKAKSEISSYARTVIGIGSMHTSEPALNEDHGIACSACRKPIIGVRYQCANCPAPDDGYNLCASCEESSYTVHDSYHAFFKLPRPVERPIRSNAPIIPVLYKSPAGPTLPTMYNGRDPTGYLNSLVHPSALCDRCIDRIQGAWFHCAHCPEDPKDLCSSCESVDTHDDNHVFLVFKAPIDMLALRHLMVGRDNSEAMLPILKYSVY</sequence>
<dbReference type="GO" id="GO:0000423">
    <property type="term" value="P:mitophagy"/>
    <property type="evidence" value="ECO:0007669"/>
    <property type="project" value="TreeGrafter"/>
</dbReference>
<dbReference type="OrthoDB" id="661148at2759"/>
<dbReference type="EMBL" id="JAACJN010000081">
    <property type="protein sequence ID" value="KAF5377789.1"/>
    <property type="molecule type" value="Genomic_DNA"/>
</dbReference>
<protein>
    <recommendedName>
        <fullName evidence="10">ZZ-type domain-containing protein</fullName>
    </recommendedName>
</protein>
<keyword evidence="9" id="KW-1185">Reference proteome</keyword>
<dbReference type="InterPro" id="IPR052260">
    <property type="entry name" value="Autophagy_Rcpt_SigReg"/>
</dbReference>
<feature type="domain" description="ZZ-type" evidence="6">
    <location>
        <begin position="641"/>
        <end position="702"/>
    </location>
</feature>
<feature type="domain" description="ZZ-type" evidence="6">
    <location>
        <begin position="750"/>
        <end position="807"/>
    </location>
</feature>
<keyword evidence="2 4" id="KW-0863">Zinc-finger</keyword>
<feature type="domain" description="PB1" evidence="7">
    <location>
        <begin position="8"/>
        <end position="103"/>
    </location>
</feature>
<dbReference type="SMART" id="SM00291">
    <property type="entry name" value="ZnF_ZZ"/>
    <property type="match status" value="4"/>
</dbReference>
<evidence type="ECO:0000256" key="2">
    <source>
        <dbReference type="ARBA" id="ARBA00022771"/>
    </source>
</evidence>
<evidence type="ECO:0000256" key="1">
    <source>
        <dbReference type="ARBA" id="ARBA00022723"/>
    </source>
</evidence>
<comment type="caution">
    <text evidence="8">The sequence shown here is derived from an EMBL/GenBank/DDBJ whole genome shotgun (WGS) entry which is preliminary data.</text>
</comment>
<dbReference type="AlphaFoldDB" id="A0A8H5H6X5"/>
<feature type="region of interest" description="Disordered" evidence="5">
    <location>
        <begin position="144"/>
        <end position="209"/>
    </location>
</feature>
<dbReference type="GO" id="GO:0070530">
    <property type="term" value="F:K63-linked polyubiquitin modification-dependent protein binding"/>
    <property type="evidence" value="ECO:0007669"/>
    <property type="project" value="TreeGrafter"/>
</dbReference>
<dbReference type="SUPFAM" id="SSF57850">
    <property type="entry name" value="RING/U-box"/>
    <property type="match status" value="4"/>
</dbReference>
<dbReference type="InterPro" id="IPR043145">
    <property type="entry name" value="Znf_ZZ_sf"/>
</dbReference>
<dbReference type="Proteomes" id="UP000518752">
    <property type="component" value="Unassembled WGS sequence"/>
</dbReference>
<evidence type="ECO:0000313" key="8">
    <source>
        <dbReference type="EMBL" id="KAF5377789.1"/>
    </source>
</evidence>
<dbReference type="GO" id="GO:0005080">
    <property type="term" value="F:protein kinase C binding"/>
    <property type="evidence" value="ECO:0007669"/>
    <property type="project" value="TreeGrafter"/>
</dbReference>
<feature type="compositionally biased region" description="Polar residues" evidence="5">
    <location>
        <begin position="459"/>
        <end position="468"/>
    </location>
</feature>
<dbReference type="InterPro" id="IPR053793">
    <property type="entry name" value="PB1-like"/>
</dbReference>
<evidence type="ECO:0000259" key="7">
    <source>
        <dbReference type="PROSITE" id="PS51745"/>
    </source>
</evidence>
<dbReference type="PANTHER" id="PTHR15090">
    <property type="entry name" value="SEQUESTOSOME 1-RELATED"/>
    <property type="match status" value="1"/>
</dbReference>
<dbReference type="GO" id="GO:0007032">
    <property type="term" value="P:endosome organization"/>
    <property type="evidence" value="ECO:0007669"/>
    <property type="project" value="TreeGrafter"/>
</dbReference>
<dbReference type="Gene3D" id="3.10.20.90">
    <property type="entry name" value="Phosphatidylinositol 3-kinase Catalytic Subunit, Chain A, domain 1"/>
    <property type="match status" value="1"/>
</dbReference>
<evidence type="ECO:0000256" key="5">
    <source>
        <dbReference type="SAM" id="MobiDB-lite"/>
    </source>
</evidence>
<reference evidence="8 9" key="1">
    <citation type="journal article" date="2020" name="ISME J.">
        <title>Uncovering the hidden diversity of litter-decomposition mechanisms in mushroom-forming fungi.</title>
        <authorList>
            <person name="Floudas D."/>
            <person name="Bentzer J."/>
            <person name="Ahren D."/>
            <person name="Johansson T."/>
            <person name="Persson P."/>
            <person name="Tunlid A."/>
        </authorList>
    </citation>
    <scope>NUCLEOTIDE SEQUENCE [LARGE SCALE GENOMIC DNA]</scope>
    <source>
        <strain evidence="8 9">CBS 406.79</strain>
    </source>
</reference>
<dbReference type="GO" id="GO:0044753">
    <property type="term" value="C:amphisome"/>
    <property type="evidence" value="ECO:0007669"/>
    <property type="project" value="TreeGrafter"/>
</dbReference>
<organism evidence="8 9">
    <name type="scientific">Collybiopsis confluens</name>
    <dbReference type="NCBI Taxonomy" id="2823264"/>
    <lineage>
        <taxon>Eukaryota</taxon>
        <taxon>Fungi</taxon>
        <taxon>Dikarya</taxon>
        <taxon>Basidiomycota</taxon>
        <taxon>Agaricomycotina</taxon>
        <taxon>Agaricomycetes</taxon>
        <taxon>Agaricomycetidae</taxon>
        <taxon>Agaricales</taxon>
        <taxon>Marasmiineae</taxon>
        <taxon>Omphalotaceae</taxon>
        <taxon>Collybiopsis</taxon>
    </lineage>
</organism>
<dbReference type="GO" id="GO:0016235">
    <property type="term" value="C:aggresome"/>
    <property type="evidence" value="ECO:0007669"/>
    <property type="project" value="TreeGrafter"/>
</dbReference>
<feature type="region of interest" description="Disordered" evidence="5">
    <location>
        <begin position="408"/>
        <end position="468"/>
    </location>
</feature>
<dbReference type="GO" id="GO:0008270">
    <property type="term" value="F:zinc ion binding"/>
    <property type="evidence" value="ECO:0007669"/>
    <property type="project" value="UniProtKB-KW"/>
</dbReference>
<gene>
    <name evidence="8" type="ORF">D9757_008077</name>
</gene>
<evidence type="ECO:0000313" key="9">
    <source>
        <dbReference type="Proteomes" id="UP000518752"/>
    </source>
</evidence>
<dbReference type="PROSITE" id="PS50135">
    <property type="entry name" value="ZF_ZZ_2"/>
    <property type="match status" value="2"/>
</dbReference>